<comment type="similarity">
    <text evidence="1">Belongs to the SMC family. SMC5 subfamily.</text>
</comment>
<evidence type="ECO:0000256" key="3">
    <source>
        <dbReference type="ARBA" id="ARBA00023054"/>
    </source>
</evidence>
<evidence type="ECO:0000313" key="6">
    <source>
        <dbReference type="Proteomes" id="UP001485043"/>
    </source>
</evidence>
<proteinExistence type="inferred from homology"/>
<dbReference type="Proteomes" id="UP001485043">
    <property type="component" value="Unassembled WGS sequence"/>
</dbReference>
<evidence type="ECO:0000256" key="4">
    <source>
        <dbReference type="SAM" id="Coils"/>
    </source>
</evidence>
<gene>
    <name evidence="5" type="ORF">WJX84_012416</name>
</gene>
<evidence type="ECO:0000256" key="2">
    <source>
        <dbReference type="ARBA" id="ARBA00018687"/>
    </source>
</evidence>
<feature type="coiled-coil region" evidence="4">
    <location>
        <begin position="111"/>
        <end position="207"/>
    </location>
</feature>
<keyword evidence="6" id="KW-1185">Reference proteome</keyword>
<sequence>MGISTTLDRVFSAPPVIKRVMCDEKPLRQSYVGSAATQDQVNDDFFRQNKHVRTLYTPQTTYHITHSRYNAAAVTTSVQPTRSGYLLAAQGNVQEERGRLQAEFSSKEQLVQRLRGEKAEMDQEIVGLRSSVDRLKAEVDQIMKEKAAAFQRLKNMEGKLKSSQSKLTLEKRKPDPRLKEPALKAAIKQGEKKIADLLSKYRQETEKYWSLFKKLMPMLLAEKELRLQVKAMDTSLAAYNTEMEMHQGLFNRLVLEKNHSQQRLKQAKEYANSICPKTPEIEEKFAELPAEEDELDDKIAEAEARLDGITLNNPGVMREFKERQKKINDLRKRLDDTTTWLQAQQAVMLRIREAWLPALAEIISKITASFSRSFCHIGCAGEVRLGEHDDYDKFSIQILVKFRETEELQILTATRQSGGERSVSTILYLVAIQDVTVAPFRVVDEINQGMDSVNERKIFRLLVEAACQPGTPQCFLLTPKLLPDLPFQEAVRVLDIMNGPEMKSIANNFNLGMLVGKRPRICAVEA</sequence>
<keyword evidence="3 4" id="KW-0175">Coiled coil</keyword>
<evidence type="ECO:0000313" key="5">
    <source>
        <dbReference type="EMBL" id="KAK9867643.1"/>
    </source>
</evidence>
<evidence type="ECO:0000256" key="1">
    <source>
        <dbReference type="ARBA" id="ARBA00010171"/>
    </source>
</evidence>
<reference evidence="5 6" key="1">
    <citation type="journal article" date="2024" name="Nat. Commun.">
        <title>Phylogenomics reveals the evolutionary origins of lichenization in chlorophyte algae.</title>
        <authorList>
            <person name="Puginier C."/>
            <person name="Libourel C."/>
            <person name="Otte J."/>
            <person name="Skaloud P."/>
            <person name="Haon M."/>
            <person name="Grisel S."/>
            <person name="Petersen M."/>
            <person name="Berrin J.G."/>
            <person name="Delaux P.M."/>
            <person name="Dal Grande F."/>
            <person name="Keller J."/>
        </authorList>
    </citation>
    <scope>NUCLEOTIDE SEQUENCE [LARGE SCALE GENOMIC DNA]</scope>
    <source>
        <strain evidence="5 6">SAG 2523</strain>
    </source>
</reference>
<dbReference type="GO" id="GO:0005634">
    <property type="term" value="C:nucleus"/>
    <property type="evidence" value="ECO:0007669"/>
    <property type="project" value="TreeGrafter"/>
</dbReference>
<protein>
    <recommendedName>
        <fullName evidence="2">Structural maintenance of chromosomes protein 5</fullName>
    </recommendedName>
</protein>
<dbReference type="InterPro" id="IPR027417">
    <property type="entry name" value="P-loop_NTPase"/>
</dbReference>
<dbReference type="EMBL" id="JALJOV010000073">
    <property type="protein sequence ID" value="KAK9867643.1"/>
    <property type="molecule type" value="Genomic_DNA"/>
</dbReference>
<dbReference type="GO" id="GO:0030915">
    <property type="term" value="C:Smc5-Smc6 complex"/>
    <property type="evidence" value="ECO:0007669"/>
    <property type="project" value="TreeGrafter"/>
</dbReference>
<dbReference type="GO" id="GO:0000724">
    <property type="term" value="P:double-strand break repair via homologous recombination"/>
    <property type="evidence" value="ECO:0007669"/>
    <property type="project" value="TreeGrafter"/>
</dbReference>
<organism evidence="5 6">
    <name type="scientific">Apatococcus fuscideae</name>
    <dbReference type="NCBI Taxonomy" id="2026836"/>
    <lineage>
        <taxon>Eukaryota</taxon>
        <taxon>Viridiplantae</taxon>
        <taxon>Chlorophyta</taxon>
        <taxon>core chlorophytes</taxon>
        <taxon>Trebouxiophyceae</taxon>
        <taxon>Chlorellales</taxon>
        <taxon>Chlorellaceae</taxon>
        <taxon>Apatococcus</taxon>
    </lineage>
</organism>
<dbReference type="GO" id="GO:0003697">
    <property type="term" value="F:single-stranded DNA binding"/>
    <property type="evidence" value="ECO:0007669"/>
    <property type="project" value="TreeGrafter"/>
</dbReference>
<dbReference type="Gene3D" id="3.40.50.300">
    <property type="entry name" value="P-loop containing nucleotide triphosphate hydrolases"/>
    <property type="match status" value="1"/>
</dbReference>
<dbReference type="AlphaFoldDB" id="A0AAW1TFM1"/>
<dbReference type="PANTHER" id="PTHR45916">
    <property type="entry name" value="STRUCTURAL MAINTENANCE OF CHROMOSOMES PROTEIN 5"/>
    <property type="match status" value="1"/>
</dbReference>
<dbReference type="SUPFAM" id="SSF52540">
    <property type="entry name" value="P-loop containing nucleoside triphosphate hydrolases"/>
    <property type="match status" value="1"/>
</dbReference>
<name>A0AAW1TFM1_9CHLO</name>
<accession>A0AAW1TFM1</accession>
<dbReference type="PANTHER" id="PTHR45916:SF1">
    <property type="entry name" value="STRUCTURAL MAINTENANCE OF CHROMOSOMES PROTEIN 5"/>
    <property type="match status" value="1"/>
</dbReference>
<comment type="caution">
    <text evidence="5">The sequence shown here is derived from an EMBL/GenBank/DDBJ whole genome shotgun (WGS) entry which is preliminary data.</text>
</comment>